<reference evidence="14" key="1">
    <citation type="submission" date="2015-09" db="EMBL/GenBank/DDBJ databases">
        <title>Scylla olivacea transcriptome.</title>
        <authorList>
            <person name="Ikhwanuddin M."/>
        </authorList>
    </citation>
    <scope>NUCLEOTIDE SEQUENCE</scope>
</reference>
<organism evidence="14">
    <name type="scientific">Scylla olivacea</name>
    <name type="common">Orange mud crab</name>
    <name type="synonym">Cancer olivacea</name>
    <dbReference type="NCBI Taxonomy" id="85551"/>
    <lineage>
        <taxon>Eukaryota</taxon>
        <taxon>Metazoa</taxon>
        <taxon>Ecdysozoa</taxon>
        <taxon>Arthropoda</taxon>
        <taxon>Crustacea</taxon>
        <taxon>Multicrustacea</taxon>
        <taxon>Malacostraca</taxon>
        <taxon>Eumalacostraca</taxon>
        <taxon>Eucarida</taxon>
        <taxon>Decapoda</taxon>
        <taxon>Pleocyemata</taxon>
        <taxon>Brachyura</taxon>
        <taxon>Eubrachyura</taxon>
        <taxon>Portunoidea</taxon>
        <taxon>Portunidae</taxon>
        <taxon>Portuninae</taxon>
        <taxon>Scylla</taxon>
    </lineage>
</organism>
<evidence type="ECO:0000256" key="3">
    <source>
        <dbReference type="ARBA" id="ARBA00012759"/>
    </source>
</evidence>
<dbReference type="PANTHER" id="PTHR13291:SF0">
    <property type="entry name" value="JOSEPHIN-LIKE PROTEIN"/>
    <property type="match status" value="1"/>
</dbReference>
<evidence type="ECO:0000259" key="13">
    <source>
        <dbReference type="PROSITE" id="PS50957"/>
    </source>
</evidence>
<dbReference type="EMBL" id="GDRN01039947">
    <property type="protein sequence ID" value="JAI67174.1"/>
    <property type="molecule type" value="Transcribed_RNA"/>
</dbReference>
<evidence type="ECO:0000256" key="4">
    <source>
        <dbReference type="ARBA" id="ARBA00022490"/>
    </source>
</evidence>
<evidence type="ECO:0000256" key="5">
    <source>
        <dbReference type="ARBA" id="ARBA00022670"/>
    </source>
</evidence>
<dbReference type="InterPro" id="IPR006155">
    <property type="entry name" value="Josephin"/>
</dbReference>
<dbReference type="Pfam" id="PF02099">
    <property type="entry name" value="Josephin"/>
    <property type="match status" value="1"/>
</dbReference>
<evidence type="ECO:0000256" key="8">
    <source>
        <dbReference type="ARBA" id="ARBA00058284"/>
    </source>
</evidence>
<proteinExistence type="predicted"/>
<dbReference type="Gene3D" id="3.90.70.40">
    <property type="match status" value="1"/>
</dbReference>
<protein>
    <recommendedName>
        <fullName evidence="9">Josephin-2</fullName>
        <ecNumber evidence="3">3.4.19.12</ecNumber>
    </recommendedName>
    <alternativeName>
        <fullName evidence="10">Josephin domain-containing protein 2</fullName>
    </alternativeName>
</protein>
<evidence type="ECO:0000256" key="10">
    <source>
        <dbReference type="ARBA" id="ARBA00077222"/>
    </source>
</evidence>
<evidence type="ECO:0000256" key="6">
    <source>
        <dbReference type="ARBA" id="ARBA00022786"/>
    </source>
</evidence>
<feature type="active site" evidence="11">
    <location>
        <position position="43"/>
    </location>
</feature>
<comment type="subcellular location">
    <subcellularLocation>
        <location evidence="2">Cytoplasm</location>
        <location evidence="2">Cytosol</location>
    </subcellularLocation>
</comment>
<dbReference type="GO" id="GO:0006508">
    <property type="term" value="P:proteolysis"/>
    <property type="evidence" value="ECO:0007669"/>
    <property type="project" value="UniProtKB-KW"/>
</dbReference>
<dbReference type="EC" id="3.4.19.12" evidence="3"/>
<dbReference type="FunFam" id="3.90.70.40:FF:000003">
    <property type="entry name" value="josephin-2 isoform X1"/>
    <property type="match status" value="1"/>
</dbReference>
<accession>A0A0P4WEN3</accession>
<name>A0A0P4WEN3_SCYOL</name>
<keyword evidence="4" id="KW-0963">Cytoplasm</keyword>
<dbReference type="GO" id="GO:0016579">
    <property type="term" value="P:protein deubiquitination"/>
    <property type="evidence" value="ECO:0007669"/>
    <property type="project" value="InterPro"/>
</dbReference>
<feature type="region of interest" description="Disordered" evidence="12">
    <location>
        <begin position="259"/>
        <end position="279"/>
    </location>
</feature>
<keyword evidence="5" id="KW-0645">Protease</keyword>
<evidence type="ECO:0000256" key="11">
    <source>
        <dbReference type="PROSITE-ProRule" id="PRU00331"/>
    </source>
</evidence>
<feature type="active site" evidence="11">
    <location>
        <position position="145"/>
    </location>
</feature>
<evidence type="ECO:0000313" key="14">
    <source>
        <dbReference type="EMBL" id="JAI67174.1"/>
    </source>
</evidence>
<sequence length="279" mass="31494">MKGRWWWWPCGTRLTRLHRADHCQVGVAMTPDIYHEKQIKELCALHSLNNLFQDGAAFAKSELDNICYALSPDNWFNPHKSLLGTGNYDINVIMAALVSKGCGVVWFDKRKDPRVLMPEKAVGFILNVPSQYRLGPVQLPLRRKHWIAIRSIRGIYYNLDSKLDTPEIIGKEQELINYLREELKHKDKELFVVVTEEVERLRAWCSSQPLHPAAAGSTNSVEGKEFLATTTSTNCLVNGKELQCGEAFNPPGLSFIDQEPAGPDSWSVGEAMKASQETL</sequence>
<evidence type="ECO:0000256" key="9">
    <source>
        <dbReference type="ARBA" id="ARBA00069892"/>
    </source>
</evidence>
<comment type="catalytic activity">
    <reaction evidence="1">
        <text>Thiol-dependent hydrolysis of ester, thioester, amide, peptide and isopeptide bonds formed by the C-terminal Gly of ubiquitin (a 76-residue protein attached to proteins as an intracellular targeting signal).</text>
        <dbReference type="EC" id="3.4.19.12"/>
    </reaction>
</comment>
<dbReference type="AlphaFoldDB" id="A0A0P4WEN3"/>
<dbReference type="PANTHER" id="PTHR13291">
    <property type="entry name" value="JOSEPHIN 1, 2"/>
    <property type="match status" value="1"/>
</dbReference>
<feature type="active site" evidence="11">
    <location>
        <position position="160"/>
    </location>
</feature>
<comment type="function">
    <text evidence="8">Cleaves 'Lys-63'-linked poly-ubiquitin chains, and with lesser efficiency 'Lys-48'-linked poly-ubiquitin chains (in vitro). May act as a deubiquitinating enzyme.</text>
</comment>
<keyword evidence="6" id="KW-0833">Ubl conjugation pathway</keyword>
<feature type="domain" description="Josephin" evidence="13">
    <location>
        <begin position="30"/>
        <end position="208"/>
    </location>
</feature>
<keyword evidence="7 11" id="KW-0378">Hydrolase</keyword>
<dbReference type="GO" id="GO:0004843">
    <property type="term" value="F:cysteine-type deubiquitinase activity"/>
    <property type="evidence" value="ECO:0007669"/>
    <property type="project" value="UniProtKB-EC"/>
</dbReference>
<dbReference type="GO" id="GO:0005829">
    <property type="term" value="C:cytosol"/>
    <property type="evidence" value="ECO:0007669"/>
    <property type="project" value="UniProtKB-SubCell"/>
</dbReference>
<evidence type="ECO:0000256" key="12">
    <source>
        <dbReference type="SAM" id="MobiDB-lite"/>
    </source>
</evidence>
<evidence type="ECO:0000256" key="2">
    <source>
        <dbReference type="ARBA" id="ARBA00004514"/>
    </source>
</evidence>
<evidence type="ECO:0000256" key="1">
    <source>
        <dbReference type="ARBA" id="ARBA00000707"/>
    </source>
</evidence>
<dbReference type="SMART" id="SM01246">
    <property type="entry name" value="Josephin"/>
    <property type="match status" value="1"/>
</dbReference>
<dbReference type="EMBL" id="GDRN01039946">
    <property type="protein sequence ID" value="JAI67175.1"/>
    <property type="molecule type" value="Transcribed_RNA"/>
</dbReference>
<dbReference type="PROSITE" id="PS50957">
    <property type="entry name" value="JOSEPHIN"/>
    <property type="match status" value="1"/>
</dbReference>
<dbReference type="InterPro" id="IPR040053">
    <property type="entry name" value="JOSD1/2"/>
</dbReference>
<evidence type="ECO:0000256" key="7">
    <source>
        <dbReference type="ARBA" id="ARBA00022801"/>
    </source>
</evidence>